<keyword evidence="1" id="KW-1194">Viral DNA replication</keyword>
<dbReference type="InterPro" id="IPR027417">
    <property type="entry name" value="P-loop_NTPase"/>
</dbReference>
<evidence type="ECO:0000313" key="5">
    <source>
        <dbReference type="Proteomes" id="UP000203896"/>
    </source>
</evidence>
<sequence>MIKTIFSQLIYNGAFFTNVWPHLKADYFTEDEEKLIYKLIKKHVDEYSNIPTPTALQIALDKERGNQTTYEGAKTLLDSLENTPEDLDWLMKETEKFIRDRAMYNAMSRALEIQANAQLPKEKQNKKLPSEGAIPEIMQEALSITFDSDVGHDWFNDFEKRFLLYQTKANKIPFKLPMLNKITKGGAERKTLNVLLAGVNVGKSLGLCSLAADYMECGYDVLYISMEMAEHVVAKRIDANLLDITLDELDNGNVSFAEYSARMKRVKNKKIGDRPVGKLMIKQYPTGGANSNHFEALMNELRLKKQFKPDVVIVDYLGICASSRLRVYSENSYTLVKAIAEELRGFFVKWDVVGWTAAQTTRAGWDASDLNMSDTAESAGLPATADFMLGVIETEDLAKMGVQLMKQIKSRYGDKNYYSRFNVGVKKGNQRWYEVPNQIADQENAQVKPQSAQQAEKREKLDELANNMTF</sequence>
<feature type="compositionally biased region" description="Polar residues" evidence="2">
    <location>
        <begin position="443"/>
        <end position="454"/>
    </location>
</feature>
<comment type="similarity">
    <text evidence="1">Belongs to the helicase family. DnaB subfamily.</text>
</comment>
<dbReference type="Gene3D" id="3.40.50.300">
    <property type="entry name" value="P-loop containing nucleotide triphosphate hydrolases"/>
    <property type="match status" value="1"/>
</dbReference>
<feature type="binding site" evidence="1">
    <location>
        <begin position="197"/>
        <end position="204"/>
    </location>
    <ligand>
        <name>ATP</name>
        <dbReference type="ChEBI" id="CHEBI:30616"/>
    </ligand>
</feature>
<dbReference type="SUPFAM" id="SSF52540">
    <property type="entry name" value="P-loop containing nucleoside triphosphate hydrolases"/>
    <property type="match status" value="1"/>
</dbReference>
<name>A0A0B7MRH7_9CAUD</name>
<dbReference type="EMBL" id="HE978309">
    <property type="protein sequence ID" value="CEO90626.1"/>
    <property type="molecule type" value="Genomic_DNA"/>
</dbReference>
<keyword evidence="1" id="KW-0235">DNA replication</keyword>
<comment type="subunit">
    <text evidence="1">Homohexamer. The homohexamer is a trimer of asymmetric dimers. Interacts with the DNA primase; this interaction forms the active primosome complex, which is composed of 6 helicase and 1 primase subunits and expresses full helicase and primase activities. Interacts (via C-terminus) with the helicase assembly factor; this interaction brings about the rapid assembly of the helicase onto ssDNA. Part of the replicase complex that includes the DNA polymerase, the polymerase clamp, the clamp loader complex, the single-stranded DNA binding protein, the primase, the DnaB-like replicative helicase and the helicase assembly factor.</text>
</comment>
<keyword evidence="1" id="KW-0378">Hydrolase</keyword>
<dbReference type="GO" id="GO:0016787">
    <property type="term" value="F:hydrolase activity"/>
    <property type="evidence" value="ECO:0007669"/>
    <property type="project" value="UniProtKB-KW"/>
</dbReference>
<accession>A0A0B7MRH7</accession>
<feature type="domain" description="SF4 helicase" evidence="3">
    <location>
        <begin position="165"/>
        <end position="439"/>
    </location>
</feature>
<dbReference type="GO" id="GO:0003677">
    <property type="term" value="F:DNA binding"/>
    <property type="evidence" value="ECO:0007669"/>
    <property type="project" value="UniProtKB-KW"/>
</dbReference>
<evidence type="ECO:0000256" key="2">
    <source>
        <dbReference type="SAM" id="MobiDB-lite"/>
    </source>
</evidence>
<dbReference type="KEGG" id="vg:23301074"/>
<reference evidence="4 5" key="1">
    <citation type="submission" date="2012-08" db="EMBL/GenBank/DDBJ databases">
        <title>Selection and characterization of a candidate therapeutic bacteriophage that lyses the German Escherichia coli O104:H4 outbreak strain.</title>
        <authorList>
            <person name="Merabishvilli M."/>
            <person name="De Vos D."/>
            <person name="Verbeken G."/>
            <person name="Kropinski A."/>
            <person name="Vandenheuvel D."/>
            <person name="Lavigne R."/>
            <person name="Wattiau P."/>
            <person name="Mast J."/>
            <person name="Ragimbeau C."/>
            <person name="Mossong J."/>
            <person name="Scheres J."/>
            <person name="Chanishvili N."/>
            <person name="Vaneechoutte M."/>
            <person name="Pirnay J.P."/>
        </authorList>
    </citation>
    <scope>NUCLEOTIDE SEQUENCE [LARGE SCALE GENOMIC DNA]</scope>
</reference>
<dbReference type="Pfam" id="PF03796">
    <property type="entry name" value="DnaB_C"/>
    <property type="match status" value="1"/>
</dbReference>
<dbReference type="GO" id="GO:0005524">
    <property type="term" value="F:ATP binding"/>
    <property type="evidence" value="ECO:0007669"/>
    <property type="project" value="UniProtKB-UniRule"/>
</dbReference>
<keyword evidence="5" id="KW-1185">Reference proteome</keyword>
<keyword evidence="1" id="KW-0547">Nucleotide-binding</keyword>
<dbReference type="GO" id="GO:0003678">
    <property type="term" value="F:DNA helicase activity"/>
    <property type="evidence" value="ECO:0007669"/>
    <property type="project" value="UniProtKB-UniRule"/>
</dbReference>
<protein>
    <recommendedName>
        <fullName evidence="1">DnaB-like replicative helicase</fullName>
        <ecNumber evidence="1">3.6.4.-</ecNumber>
    </recommendedName>
</protein>
<feature type="region of interest" description="Disordered" evidence="2">
    <location>
        <begin position="443"/>
        <end position="470"/>
    </location>
</feature>
<keyword evidence="1" id="KW-0067">ATP-binding</keyword>
<dbReference type="InterPro" id="IPR007694">
    <property type="entry name" value="DNA_helicase_DnaB-like_C"/>
</dbReference>
<dbReference type="InterPro" id="IPR046393">
    <property type="entry name" value="Helic_T4"/>
</dbReference>
<proteinExistence type="inferred from homology"/>
<keyword evidence="1 4" id="KW-0347">Helicase</keyword>
<dbReference type="RefSeq" id="YP_009118706.1">
    <property type="nucleotide sequence ID" value="NC_025425.1"/>
</dbReference>
<evidence type="ECO:0000256" key="1">
    <source>
        <dbReference type="HAMAP-Rule" id="MF_04155"/>
    </source>
</evidence>
<gene>
    <name evidence="4" type="ORF">BN201_0023</name>
</gene>
<dbReference type="GeneID" id="23301074"/>
<dbReference type="Proteomes" id="UP000203896">
    <property type="component" value="Segment"/>
</dbReference>
<evidence type="ECO:0000313" key="4">
    <source>
        <dbReference type="EMBL" id="CEO90626.1"/>
    </source>
</evidence>
<comment type="function">
    <text evidence="1">ATP-dependent DNA helicase essential for viral DNA replication and recombination. The helicase moves 5' -&gt; 3' on the lagging strand template, unwinding the DNA duplex ahead of the leading strand polymerase at the replication fork and generating ssDNA for both leading and lagging strand synthesis. Interaction with the primase allows the primase to initiate lagging strand synthesis and fully activates the helicase. Loaded by the helicase assembly factor on replication forks that begin at discrete replication origin sequences, as well as on forks that are created during recombination.</text>
</comment>
<dbReference type="PROSITE" id="PS51199">
    <property type="entry name" value="SF4_HELICASE"/>
    <property type="match status" value="1"/>
</dbReference>
<evidence type="ECO:0000259" key="3">
    <source>
        <dbReference type="PROSITE" id="PS51199"/>
    </source>
</evidence>
<dbReference type="GO" id="GO:0039686">
    <property type="term" value="P:bidirectional double-stranded viral DNA replication"/>
    <property type="evidence" value="ECO:0007669"/>
    <property type="project" value="InterPro"/>
</dbReference>
<dbReference type="EC" id="3.6.4.-" evidence="1"/>
<dbReference type="OrthoDB" id="2035at10239"/>
<dbReference type="HAMAP" id="MF_04155">
    <property type="entry name" value="Helic_T4"/>
    <property type="match status" value="1"/>
</dbReference>
<dbReference type="GO" id="GO:0006260">
    <property type="term" value="P:DNA replication"/>
    <property type="evidence" value="ECO:0007669"/>
    <property type="project" value="UniProtKB-KW"/>
</dbReference>
<organism evidence="4 5">
    <name type="scientific">Enterobacteria phage GEC-3S</name>
    <dbReference type="NCBI Taxonomy" id="1222338"/>
    <lineage>
        <taxon>Viruses</taxon>
        <taxon>Duplodnaviria</taxon>
        <taxon>Heunggongvirae</taxon>
        <taxon>Uroviricota</taxon>
        <taxon>Caudoviricetes</taxon>
        <taxon>Pantevenvirales</taxon>
        <taxon>Straboviridae</taxon>
        <taxon>Krischvirus</taxon>
        <taxon>Krischvirus gec3s</taxon>
    </lineage>
</organism>
<keyword evidence="1" id="KW-0238">DNA-binding</keyword>